<evidence type="ECO:0000259" key="1">
    <source>
        <dbReference type="Pfam" id="PF13454"/>
    </source>
</evidence>
<sequence length="207" mass="23002">MRESEMGDHNKSVLIGGAEATLVIHLARHMTDGMNVVIVEPLAELGRGVAYSTRDLAHRVNVPTDQMALSDDDTEEATRWFPDWGLLSRPKDRSNEEKVYVGRYDYRTSVSSMLRSAVAKVSGRLKVDHRQTTVKSIARHDSQLLRVVRHRIKEVDPTIGVAARCRRHQCKASGDLEIISNLRKSPGYPTTSALLGRASFSNTAAIP</sequence>
<reference evidence="2 3" key="1">
    <citation type="submission" date="2018-07" db="EMBL/GenBank/DDBJ databases">
        <title>Diversity of Mesorhizobium strains in Brazil.</title>
        <authorList>
            <person name="Helene L.C.F."/>
            <person name="Dall'Agnol R."/>
            <person name="Delamuta J.R.M."/>
            <person name="Hungria M."/>
        </authorList>
    </citation>
    <scope>NUCLEOTIDE SEQUENCE [LARGE SCALE GENOMIC DNA]</scope>
    <source>
        <strain evidence="2 3">AC99b</strain>
    </source>
</reference>
<feature type="domain" description="FAD-dependent urate hydroxylase HpyO/Asp monooxygenase CreE-like FAD/NAD(P)-binding" evidence="1">
    <location>
        <begin position="20"/>
        <end position="147"/>
    </location>
</feature>
<dbReference type="OrthoDB" id="101972at2"/>
<dbReference type="Proteomes" id="UP000251558">
    <property type="component" value="Unassembled WGS sequence"/>
</dbReference>
<dbReference type="InterPro" id="IPR038732">
    <property type="entry name" value="HpyO/CreE_NAD-binding"/>
</dbReference>
<dbReference type="RefSeq" id="WP_112096056.1">
    <property type="nucleotide sequence ID" value="NZ_QMBP01000002.1"/>
</dbReference>
<accession>A0A330HVG0</accession>
<protein>
    <recommendedName>
        <fullName evidence="1">FAD-dependent urate hydroxylase HpyO/Asp monooxygenase CreE-like FAD/NAD(P)-binding domain-containing protein</fullName>
    </recommendedName>
</protein>
<evidence type="ECO:0000313" key="3">
    <source>
        <dbReference type="Proteomes" id="UP000251558"/>
    </source>
</evidence>
<keyword evidence="3" id="KW-1185">Reference proteome</keyword>
<dbReference type="EMBL" id="QMBP01000002">
    <property type="protein sequence ID" value="RAZ91758.1"/>
    <property type="molecule type" value="Genomic_DNA"/>
</dbReference>
<dbReference type="Pfam" id="PF13454">
    <property type="entry name" value="NAD_binding_9"/>
    <property type="match status" value="1"/>
</dbReference>
<dbReference type="InterPro" id="IPR052189">
    <property type="entry name" value="L-asp_N-monooxygenase_NS-form"/>
</dbReference>
<comment type="caution">
    <text evidence="2">The sequence shown here is derived from an EMBL/GenBank/DDBJ whole genome shotgun (WGS) entry which is preliminary data.</text>
</comment>
<dbReference type="PANTHER" id="PTHR40254">
    <property type="entry name" value="BLR0577 PROTEIN"/>
    <property type="match status" value="1"/>
</dbReference>
<dbReference type="AlphaFoldDB" id="A0A330HVG0"/>
<name>A0A330HVG0_9HYPH</name>
<gene>
    <name evidence="2" type="ORF">DPM33_04500</name>
</gene>
<proteinExistence type="predicted"/>
<organism evidence="2 3">
    <name type="scientific">Mesorhizobium hawassense</name>
    <dbReference type="NCBI Taxonomy" id="1209954"/>
    <lineage>
        <taxon>Bacteria</taxon>
        <taxon>Pseudomonadati</taxon>
        <taxon>Pseudomonadota</taxon>
        <taxon>Alphaproteobacteria</taxon>
        <taxon>Hyphomicrobiales</taxon>
        <taxon>Phyllobacteriaceae</taxon>
        <taxon>Mesorhizobium</taxon>
    </lineage>
</organism>
<dbReference type="PANTHER" id="PTHR40254:SF1">
    <property type="entry name" value="BLR0577 PROTEIN"/>
    <property type="match status" value="1"/>
</dbReference>
<evidence type="ECO:0000313" key="2">
    <source>
        <dbReference type="EMBL" id="RAZ91758.1"/>
    </source>
</evidence>